<feature type="compositionally biased region" description="Basic and acidic residues" evidence="12">
    <location>
        <begin position="425"/>
        <end position="436"/>
    </location>
</feature>
<keyword evidence="4" id="KW-0430">Lectin</keyword>
<evidence type="ECO:0000313" key="16">
    <source>
        <dbReference type="EMBL" id="KAF5917078.1"/>
    </source>
</evidence>
<protein>
    <recommendedName>
        <fullName evidence="15">Ig-like domain-containing protein</fullName>
    </recommendedName>
</protein>
<feature type="domain" description="Ig-like" evidence="15">
    <location>
        <begin position="169"/>
        <end position="246"/>
    </location>
</feature>
<accession>A0A7J7EMW9</accession>
<evidence type="ECO:0000256" key="8">
    <source>
        <dbReference type="ARBA" id="ARBA00023157"/>
    </source>
</evidence>
<dbReference type="InterPro" id="IPR003599">
    <property type="entry name" value="Ig_sub"/>
</dbReference>
<sequence length="469" mass="51709">MLPLLLLPLLWEGEWLRGEGWAVVGEGLELQLSLCVPPGSLQEYPGYQLHVQELVMVQEGLCVLVPCSFSYPLGSSYGKLYIYWFRDGDNRHHQSLVATNNPEQQGNVETEGRFRLLGDLRTNNCSLRIRNARRSDTGVYFFRVERGYYVNYNYRDKKLNLQVTELKNPGNGSCLQVLAGESLRLVCATNSNPPATLSWVKVHGNLSPSQVSKPGVFELPRIQMEHEGKFTCQAQNTLGYQLISLSLCAHYPPQLLGPSCSWEDKGLHCNCSSRAQPAASLHWRLGEEVVEGNHSNASLTVTSSSAGPWANSSLSLSRGLSSDLRFSCEAKNDHGAQNITILLLPGKSVSLTGVVPAALGGAGAMALLSLCLCLILFCIMKARRKQAARRREGVDDEDPVMGTVAWGSKKQPQSDGPPDQACPAEDARPSVEEQELHYTSISFHEMKSWEPQDQDATSTNEYSEIRASK</sequence>
<evidence type="ECO:0000256" key="2">
    <source>
        <dbReference type="ARBA" id="ARBA00022692"/>
    </source>
</evidence>
<comment type="subcellular location">
    <subcellularLocation>
        <location evidence="1">Membrane</location>
        <topology evidence="1">Single-pass type I membrane protein</topology>
    </subcellularLocation>
</comment>
<comment type="caution">
    <text evidence="16">The sequence shown here is derived from an EMBL/GenBank/DDBJ whole genome shotgun (WGS) entry which is preliminary data.</text>
</comment>
<evidence type="ECO:0000313" key="17">
    <source>
        <dbReference type="Proteomes" id="UP000551758"/>
    </source>
</evidence>
<keyword evidence="10" id="KW-0393">Immunoglobulin domain</keyword>
<evidence type="ECO:0000256" key="3">
    <source>
        <dbReference type="ARBA" id="ARBA00022729"/>
    </source>
</evidence>
<evidence type="ECO:0000256" key="11">
    <source>
        <dbReference type="ARBA" id="ARBA00038361"/>
    </source>
</evidence>
<dbReference type="InterPro" id="IPR036179">
    <property type="entry name" value="Ig-like_dom_sf"/>
</dbReference>
<keyword evidence="7 13" id="KW-0472">Membrane</keyword>
<feature type="signal peptide" evidence="14">
    <location>
        <begin position="1"/>
        <end position="18"/>
    </location>
</feature>
<dbReference type="SMART" id="SM00408">
    <property type="entry name" value="IGc2"/>
    <property type="match status" value="1"/>
</dbReference>
<evidence type="ECO:0000256" key="13">
    <source>
        <dbReference type="SAM" id="Phobius"/>
    </source>
</evidence>
<keyword evidence="5" id="KW-0130">Cell adhesion</keyword>
<keyword evidence="6 13" id="KW-1133">Transmembrane helix</keyword>
<keyword evidence="3 14" id="KW-0732">Signal</keyword>
<dbReference type="SUPFAM" id="SSF48726">
    <property type="entry name" value="Immunoglobulin"/>
    <property type="match status" value="3"/>
</dbReference>
<dbReference type="GO" id="GO:0005886">
    <property type="term" value="C:plasma membrane"/>
    <property type="evidence" value="ECO:0007669"/>
    <property type="project" value="TreeGrafter"/>
</dbReference>
<feature type="transmembrane region" description="Helical" evidence="13">
    <location>
        <begin position="357"/>
        <end position="380"/>
    </location>
</feature>
<dbReference type="Proteomes" id="UP000551758">
    <property type="component" value="Unassembled WGS sequence"/>
</dbReference>
<feature type="chain" id="PRO_5029851182" description="Ig-like domain-containing protein" evidence="14">
    <location>
        <begin position="19"/>
        <end position="469"/>
    </location>
</feature>
<keyword evidence="8" id="KW-1015">Disulfide bond</keyword>
<evidence type="ECO:0000256" key="1">
    <source>
        <dbReference type="ARBA" id="ARBA00004479"/>
    </source>
</evidence>
<dbReference type="InterPro" id="IPR007110">
    <property type="entry name" value="Ig-like_dom"/>
</dbReference>
<dbReference type="GO" id="GO:0033691">
    <property type="term" value="F:sialic acid binding"/>
    <property type="evidence" value="ECO:0007669"/>
    <property type="project" value="TreeGrafter"/>
</dbReference>
<dbReference type="PROSITE" id="PS50835">
    <property type="entry name" value="IG_LIKE"/>
    <property type="match status" value="2"/>
</dbReference>
<evidence type="ECO:0000256" key="12">
    <source>
        <dbReference type="SAM" id="MobiDB-lite"/>
    </source>
</evidence>
<keyword evidence="9" id="KW-0325">Glycoprotein</keyword>
<dbReference type="AlphaFoldDB" id="A0A7J7EMW9"/>
<dbReference type="GO" id="GO:0030246">
    <property type="term" value="F:carbohydrate binding"/>
    <property type="evidence" value="ECO:0007669"/>
    <property type="project" value="UniProtKB-KW"/>
</dbReference>
<evidence type="ECO:0000256" key="10">
    <source>
        <dbReference type="ARBA" id="ARBA00023319"/>
    </source>
</evidence>
<dbReference type="GO" id="GO:0007155">
    <property type="term" value="P:cell adhesion"/>
    <property type="evidence" value="ECO:0007669"/>
    <property type="project" value="UniProtKB-KW"/>
</dbReference>
<evidence type="ECO:0000256" key="14">
    <source>
        <dbReference type="SAM" id="SignalP"/>
    </source>
</evidence>
<dbReference type="InterPro" id="IPR003598">
    <property type="entry name" value="Ig_sub2"/>
</dbReference>
<organism evidence="16 17">
    <name type="scientific">Diceros bicornis minor</name>
    <name type="common">South-central black rhinoceros</name>
    <dbReference type="NCBI Taxonomy" id="77932"/>
    <lineage>
        <taxon>Eukaryota</taxon>
        <taxon>Metazoa</taxon>
        <taxon>Chordata</taxon>
        <taxon>Craniata</taxon>
        <taxon>Vertebrata</taxon>
        <taxon>Euteleostomi</taxon>
        <taxon>Mammalia</taxon>
        <taxon>Eutheria</taxon>
        <taxon>Laurasiatheria</taxon>
        <taxon>Perissodactyla</taxon>
        <taxon>Rhinocerotidae</taxon>
        <taxon>Diceros</taxon>
    </lineage>
</organism>
<evidence type="ECO:0000256" key="9">
    <source>
        <dbReference type="ARBA" id="ARBA00023180"/>
    </source>
</evidence>
<keyword evidence="2 13" id="KW-0812">Transmembrane</keyword>
<evidence type="ECO:0000256" key="7">
    <source>
        <dbReference type="ARBA" id="ARBA00023136"/>
    </source>
</evidence>
<dbReference type="InterPro" id="IPR051036">
    <property type="entry name" value="SIGLEC"/>
</dbReference>
<dbReference type="Pfam" id="PF07686">
    <property type="entry name" value="V-set"/>
    <property type="match status" value="1"/>
</dbReference>
<dbReference type="InterPro" id="IPR013783">
    <property type="entry name" value="Ig-like_fold"/>
</dbReference>
<dbReference type="PANTHER" id="PTHR12035:SF125">
    <property type="entry name" value="SIALIC ACID-BINDING IG-LIKE LECTIN 5"/>
    <property type="match status" value="1"/>
</dbReference>
<gene>
    <name evidence="16" type="ORF">HPG69_014003</name>
</gene>
<evidence type="ECO:0000256" key="4">
    <source>
        <dbReference type="ARBA" id="ARBA00022734"/>
    </source>
</evidence>
<feature type="region of interest" description="Disordered" evidence="12">
    <location>
        <begin position="388"/>
        <end position="469"/>
    </location>
</feature>
<dbReference type="Gene3D" id="2.60.40.10">
    <property type="entry name" value="Immunoglobulins"/>
    <property type="match status" value="3"/>
</dbReference>
<dbReference type="FunFam" id="2.60.40.10:FF:000829">
    <property type="entry name" value="Sialic acid-binding Ig-like lectin 8"/>
    <property type="match status" value="1"/>
</dbReference>
<name>A0A7J7EMW9_DICBM</name>
<feature type="domain" description="Ig-like" evidence="15">
    <location>
        <begin position="45"/>
        <end position="160"/>
    </location>
</feature>
<proteinExistence type="inferred from homology"/>
<evidence type="ECO:0000256" key="5">
    <source>
        <dbReference type="ARBA" id="ARBA00022889"/>
    </source>
</evidence>
<reference evidence="16 17" key="1">
    <citation type="journal article" date="2020" name="Mol. Biol. Evol.">
        <title>Interspecific Gene Flow and the Evolution of Specialization in Black and White Rhinoceros.</title>
        <authorList>
            <person name="Moodley Y."/>
            <person name="Westbury M.V."/>
            <person name="Russo I.M."/>
            <person name="Gopalakrishnan S."/>
            <person name="Rakotoarivelo A."/>
            <person name="Olsen R.A."/>
            <person name="Prost S."/>
            <person name="Tunstall T."/>
            <person name="Ryder O.A."/>
            <person name="Dalen L."/>
            <person name="Bruford M.W."/>
        </authorList>
    </citation>
    <scope>NUCLEOTIDE SEQUENCE [LARGE SCALE GENOMIC DNA]</scope>
    <source>
        <strain evidence="16">SBR-YM</strain>
        <tissue evidence="16">Skin</tissue>
    </source>
</reference>
<dbReference type="Pfam" id="PF13927">
    <property type="entry name" value="Ig_3"/>
    <property type="match status" value="1"/>
</dbReference>
<dbReference type="InterPro" id="IPR013106">
    <property type="entry name" value="Ig_V-set"/>
</dbReference>
<evidence type="ECO:0000259" key="15">
    <source>
        <dbReference type="PROSITE" id="PS50835"/>
    </source>
</evidence>
<evidence type="ECO:0000256" key="6">
    <source>
        <dbReference type="ARBA" id="ARBA00022989"/>
    </source>
</evidence>
<dbReference type="SMART" id="SM00409">
    <property type="entry name" value="IG"/>
    <property type="match status" value="2"/>
</dbReference>
<comment type="similarity">
    <text evidence="11">Belongs to the immunoglobulin superfamily. SIGLEC (sialic acid binding Ig-like lectin) family.</text>
</comment>
<dbReference type="PANTHER" id="PTHR12035">
    <property type="entry name" value="SIALIC ACID BINDING IMMUNOGLOBULIN-LIKE LECTIN"/>
    <property type="match status" value="1"/>
</dbReference>
<keyword evidence="17" id="KW-1185">Reference proteome</keyword>
<dbReference type="EMBL" id="JACDTQ010002604">
    <property type="protein sequence ID" value="KAF5917078.1"/>
    <property type="molecule type" value="Genomic_DNA"/>
</dbReference>